<sequence>MLCNSGAKLVCFPAPLPAPGEAPDDTDMSSTRLTTPIISFFLRAKENVAQQQTLQMRVFFKVKRVVSPSSAALVYRAVWRHATHVHMTRSHADRRSGCACTARDGRSENTFKSPRKPSPYLRRLHFRLHIHEACLCETSATACHKRLKQAQSTERRKKARKVTHVDLRFHHQLQVSLH</sequence>
<name>A0AAV7REA4_PLEWA</name>
<evidence type="ECO:0000313" key="2">
    <source>
        <dbReference type="Proteomes" id="UP001066276"/>
    </source>
</evidence>
<keyword evidence="2" id="KW-1185">Reference proteome</keyword>
<dbReference type="AlphaFoldDB" id="A0AAV7REA4"/>
<proteinExistence type="predicted"/>
<protein>
    <submittedName>
        <fullName evidence="1">Uncharacterized protein</fullName>
    </submittedName>
</protein>
<evidence type="ECO:0000313" key="1">
    <source>
        <dbReference type="EMBL" id="KAJ1149133.1"/>
    </source>
</evidence>
<reference evidence="1" key="1">
    <citation type="journal article" date="2022" name="bioRxiv">
        <title>Sequencing and chromosome-scale assembly of the giantPleurodeles waltlgenome.</title>
        <authorList>
            <person name="Brown T."/>
            <person name="Elewa A."/>
            <person name="Iarovenko S."/>
            <person name="Subramanian E."/>
            <person name="Araus A.J."/>
            <person name="Petzold A."/>
            <person name="Susuki M."/>
            <person name="Suzuki K.-i.T."/>
            <person name="Hayashi T."/>
            <person name="Toyoda A."/>
            <person name="Oliveira C."/>
            <person name="Osipova E."/>
            <person name="Leigh N.D."/>
            <person name="Simon A."/>
            <person name="Yun M.H."/>
        </authorList>
    </citation>
    <scope>NUCLEOTIDE SEQUENCE</scope>
    <source>
        <strain evidence="1">20211129_DDA</strain>
        <tissue evidence="1">Liver</tissue>
    </source>
</reference>
<comment type="caution">
    <text evidence="1">The sequence shown here is derived from an EMBL/GenBank/DDBJ whole genome shotgun (WGS) entry which is preliminary data.</text>
</comment>
<dbReference type="Proteomes" id="UP001066276">
    <property type="component" value="Chromosome 5"/>
</dbReference>
<gene>
    <name evidence="1" type="ORF">NDU88_001950</name>
</gene>
<dbReference type="EMBL" id="JANPWB010000009">
    <property type="protein sequence ID" value="KAJ1149133.1"/>
    <property type="molecule type" value="Genomic_DNA"/>
</dbReference>
<organism evidence="1 2">
    <name type="scientific">Pleurodeles waltl</name>
    <name type="common">Iberian ribbed newt</name>
    <dbReference type="NCBI Taxonomy" id="8319"/>
    <lineage>
        <taxon>Eukaryota</taxon>
        <taxon>Metazoa</taxon>
        <taxon>Chordata</taxon>
        <taxon>Craniata</taxon>
        <taxon>Vertebrata</taxon>
        <taxon>Euteleostomi</taxon>
        <taxon>Amphibia</taxon>
        <taxon>Batrachia</taxon>
        <taxon>Caudata</taxon>
        <taxon>Salamandroidea</taxon>
        <taxon>Salamandridae</taxon>
        <taxon>Pleurodelinae</taxon>
        <taxon>Pleurodeles</taxon>
    </lineage>
</organism>
<accession>A0AAV7REA4</accession>